<dbReference type="PANTHER" id="PTHR44229">
    <property type="entry name" value="15-HYDROXYPROSTAGLANDIN DEHYDROGENASE [NAD(+)]"/>
    <property type="match status" value="1"/>
</dbReference>
<dbReference type="EMBL" id="GEZM01036109">
    <property type="protein sequence ID" value="JAV82969.1"/>
    <property type="molecule type" value="Transcribed_RNA"/>
</dbReference>
<reference evidence="4" key="1">
    <citation type="journal article" date="2016" name="Sci. Rep.">
        <title>Molecular characterization of firefly nuptial gifts: a multi-omics approach sheds light on postcopulatory sexual selection.</title>
        <authorList>
            <person name="Al-Wathiqui N."/>
            <person name="Fallon T.R."/>
            <person name="South A."/>
            <person name="Weng J.K."/>
            <person name="Lewis S.M."/>
        </authorList>
    </citation>
    <scope>NUCLEOTIDE SEQUENCE</scope>
</reference>
<dbReference type="AlphaFoldDB" id="A0A1Y1MAW1"/>
<dbReference type="PANTHER" id="PTHR44229:SF8">
    <property type="entry name" value="ALCOHOL DEHYDROGENASE-RELATED"/>
    <property type="match status" value="1"/>
</dbReference>
<dbReference type="PRINTS" id="PR01167">
    <property type="entry name" value="INSADHFAMILY"/>
</dbReference>
<evidence type="ECO:0008006" key="5">
    <source>
        <dbReference type="Google" id="ProtNLM"/>
    </source>
</evidence>
<dbReference type="Gene3D" id="3.40.50.720">
    <property type="entry name" value="NAD(P)-binding Rossmann-like Domain"/>
    <property type="match status" value="1"/>
</dbReference>
<protein>
    <recommendedName>
        <fullName evidence="5">Alcohol dehydrogenase</fullName>
    </recommendedName>
</protein>
<sequence>MAFYIKEKVAVVSGGASGIGLCCAKELLKGGLKAVTIADINEELGKDAEKTLCSEFGDNKALFIKTDVTNSDQFEAVFKTTLEKWKSIDLVINNAGVLNDSQWEMEVAVNCNGVVRGSLLGMRYMGKDNGGSGGMIVNVASVLGLQPLSSCPIHAATKHFVIGFSRSLGTPYHYRRTGVKVITLCPGFTDTPHLKEAARNAFTTFDPNIGELLTKELQGFPLQPSDAVARALSVVMSKGDNGSVWVSEGNKPIYEIVRTFKPV</sequence>
<dbReference type="PRINTS" id="PR00080">
    <property type="entry name" value="SDRFAMILY"/>
</dbReference>
<evidence type="ECO:0000256" key="1">
    <source>
        <dbReference type="ARBA" id="ARBA00006484"/>
    </source>
</evidence>
<dbReference type="GeneID" id="116160254"/>
<dbReference type="SUPFAM" id="SSF51735">
    <property type="entry name" value="NAD(P)-binding Rossmann-fold domains"/>
    <property type="match status" value="1"/>
</dbReference>
<evidence type="ECO:0000313" key="4">
    <source>
        <dbReference type="EMBL" id="JAV82969.1"/>
    </source>
</evidence>
<evidence type="ECO:0000256" key="2">
    <source>
        <dbReference type="ARBA" id="ARBA00023002"/>
    </source>
</evidence>
<keyword evidence="2" id="KW-0560">Oxidoreductase</keyword>
<proteinExistence type="inferred from homology"/>
<dbReference type="Pfam" id="PF00106">
    <property type="entry name" value="adh_short"/>
    <property type="match status" value="1"/>
</dbReference>
<evidence type="ECO:0000256" key="3">
    <source>
        <dbReference type="RuleBase" id="RU000363"/>
    </source>
</evidence>
<comment type="similarity">
    <text evidence="1 3">Belongs to the short-chain dehydrogenases/reductases (SDR) family.</text>
</comment>
<dbReference type="KEGG" id="ppyr:116160254"/>
<name>A0A1Y1MAW1_PHOPY</name>
<dbReference type="FunFam" id="3.40.50.720:FF:000149">
    <property type="entry name" value="15-hydroxyprostaglandin dehydrogenase [NAD(+)]"/>
    <property type="match status" value="1"/>
</dbReference>
<dbReference type="GO" id="GO:0005737">
    <property type="term" value="C:cytoplasm"/>
    <property type="evidence" value="ECO:0007669"/>
    <property type="project" value="TreeGrafter"/>
</dbReference>
<dbReference type="InterPro" id="IPR036291">
    <property type="entry name" value="NAD(P)-bd_dom_sf"/>
</dbReference>
<dbReference type="RefSeq" id="XP_031329271.1">
    <property type="nucleotide sequence ID" value="XM_031473411.1"/>
</dbReference>
<dbReference type="InterPro" id="IPR002347">
    <property type="entry name" value="SDR_fam"/>
</dbReference>
<organism evidence="4">
    <name type="scientific">Photinus pyralis</name>
    <name type="common">Common eastern firefly</name>
    <name type="synonym">Lampyris pyralis</name>
    <dbReference type="NCBI Taxonomy" id="7054"/>
    <lineage>
        <taxon>Eukaryota</taxon>
        <taxon>Metazoa</taxon>
        <taxon>Ecdysozoa</taxon>
        <taxon>Arthropoda</taxon>
        <taxon>Hexapoda</taxon>
        <taxon>Insecta</taxon>
        <taxon>Pterygota</taxon>
        <taxon>Neoptera</taxon>
        <taxon>Endopterygota</taxon>
        <taxon>Coleoptera</taxon>
        <taxon>Polyphaga</taxon>
        <taxon>Elateriformia</taxon>
        <taxon>Elateroidea</taxon>
        <taxon>Lampyridae</taxon>
        <taxon>Lampyrinae</taxon>
        <taxon>Photinus</taxon>
    </lineage>
</organism>
<accession>A0A1Y1MAW1</accession>
<dbReference type="EMBL" id="GEZM01036108">
    <property type="protein sequence ID" value="JAV82970.1"/>
    <property type="molecule type" value="Transcribed_RNA"/>
</dbReference>
<dbReference type="GO" id="GO:0016616">
    <property type="term" value="F:oxidoreductase activity, acting on the CH-OH group of donors, NAD or NADP as acceptor"/>
    <property type="evidence" value="ECO:0007669"/>
    <property type="project" value="TreeGrafter"/>
</dbReference>